<comment type="caution">
    <text evidence="2">The sequence shown here is derived from an EMBL/GenBank/DDBJ whole genome shotgun (WGS) entry which is preliminary data.</text>
</comment>
<evidence type="ECO:0000256" key="1">
    <source>
        <dbReference type="SAM" id="Phobius"/>
    </source>
</evidence>
<organism evidence="2 3">
    <name type="scientific">Podospora fimiseda</name>
    <dbReference type="NCBI Taxonomy" id="252190"/>
    <lineage>
        <taxon>Eukaryota</taxon>
        <taxon>Fungi</taxon>
        <taxon>Dikarya</taxon>
        <taxon>Ascomycota</taxon>
        <taxon>Pezizomycotina</taxon>
        <taxon>Sordariomycetes</taxon>
        <taxon>Sordariomycetidae</taxon>
        <taxon>Sordariales</taxon>
        <taxon>Podosporaceae</taxon>
        <taxon>Podospora</taxon>
    </lineage>
</organism>
<protein>
    <submittedName>
        <fullName evidence="2">Uncharacterized protein</fullName>
    </submittedName>
</protein>
<reference evidence="2" key="2">
    <citation type="submission" date="2023-05" db="EMBL/GenBank/DDBJ databases">
        <authorList>
            <consortium name="Lawrence Berkeley National Laboratory"/>
            <person name="Steindorff A."/>
            <person name="Hensen N."/>
            <person name="Bonometti L."/>
            <person name="Westerberg I."/>
            <person name="Brannstrom I.O."/>
            <person name="Guillou S."/>
            <person name="Cros-Aarteil S."/>
            <person name="Calhoun S."/>
            <person name="Haridas S."/>
            <person name="Kuo A."/>
            <person name="Mondo S."/>
            <person name="Pangilinan J."/>
            <person name="Riley R."/>
            <person name="Labutti K."/>
            <person name="Andreopoulos B."/>
            <person name="Lipzen A."/>
            <person name="Chen C."/>
            <person name="Yanf M."/>
            <person name="Daum C."/>
            <person name="Ng V."/>
            <person name="Clum A."/>
            <person name="Ohm R."/>
            <person name="Martin F."/>
            <person name="Silar P."/>
            <person name="Natvig D."/>
            <person name="Lalanne C."/>
            <person name="Gautier V."/>
            <person name="Ament-Velasquez S.L."/>
            <person name="Kruys A."/>
            <person name="Hutchinson M.I."/>
            <person name="Powell A.J."/>
            <person name="Barry K."/>
            <person name="Miller A.N."/>
            <person name="Grigoriev I.V."/>
            <person name="Debuchy R."/>
            <person name="Gladieux P."/>
            <person name="Thoren M.H."/>
            <person name="Johannesson H."/>
        </authorList>
    </citation>
    <scope>NUCLEOTIDE SEQUENCE</scope>
    <source>
        <strain evidence="2">CBS 990.96</strain>
    </source>
</reference>
<dbReference type="EMBL" id="MU865292">
    <property type="protein sequence ID" value="KAK4231430.1"/>
    <property type="molecule type" value="Genomic_DNA"/>
</dbReference>
<evidence type="ECO:0000313" key="3">
    <source>
        <dbReference type="Proteomes" id="UP001301958"/>
    </source>
</evidence>
<keyword evidence="1" id="KW-0472">Membrane</keyword>
<gene>
    <name evidence="2" type="ORF">QBC38DRAFT_465689</name>
</gene>
<name>A0AAN7BXK8_9PEZI</name>
<accession>A0AAN7BXK8</accession>
<keyword evidence="1" id="KW-0812">Transmembrane</keyword>
<sequence>MSRFPLLYLSRNVTFAYVTPPRNSYHLLRPFYMPTKDGPQWSIALSDQYGSIFAGGLTLVFALIFSYIWDFIAAIAILFVGDRKLRRYVGLLSVWNAGDPWAAFKHLTKYAYQSFCRDPNDELGSRGWRNFWYGLTVSLIALLVVLGAILVAILVPAVIQNGNAAPVNRNDIFYPEVPEYENYQQILEQFAIMASSGLRALSSATLARDAILDSQRSVTISETNLEPDEISGDPRLGLSYNYSLTGVEFGLQFVPQLQLEIKGACITEYSWLASSTDTNETYYLWNNEDINVTVSLEHSNIGRAPIASFYTRESEEDRFAEEERLGNFSYAIVVGSAHRSSITIGNDPWYYATENRSVDAPPATHNASYWVKTKRPVLSCWQAHIWQYNDTTSHNFRQLRNNTRPHLAKPLRNVLEAALALPMIYSIGIQAGDSALLCRTTSSRGVVDATRCSIRNDMERLILASYVATHHIFTDTTLFTDKGEYPNVFSGSDGILDEGADGFVVRTPNVRTFSLVGIIVVASTLFGMIMLRFLGIWVLWLWNPRNNPWRQMEYLTPRQLFRNLCERQFGKPEKYWPCYSSFPDGEDDRILDLVDWECKKPGCHGHIRHFHENGRFSFGETLPFMKGHSRSKDSGGSEVSLKPHDADDFEMWDLGSNKDDQYGRR</sequence>
<evidence type="ECO:0000313" key="2">
    <source>
        <dbReference type="EMBL" id="KAK4231430.1"/>
    </source>
</evidence>
<feature type="transmembrane region" description="Helical" evidence="1">
    <location>
        <begin position="52"/>
        <end position="80"/>
    </location>
</feature>
<proteinExistence type="predicted"/>
<feature type="transmembrane region" description="Helical" evidence="1">
    <location>
        <begin position="515"/>
        <end position="542"/>
    </location>
</feature>
<dbReference type="AlphaFoldDB" id="A0AAN7BXK8"/>
<feature type="transmembrane region" description="Helical" evidence="1">
    <location>
        <begin position="131"/>
        <end position="159"/>
    </location>
</feature>
<dbReference type="Proteomes" id="UP001301958">
    <property type="component" value="Unassembled WGS sequence"/>
</dbReference>
<keyword evidence="3" id="KW-1185">Reference proteome</keyword>
<reference evidence="2" key="1">
    <citation type="journal article" date="2023" name="Mol. Phylogenet. Evol.">
        <title>Genome-scale phylogeny and comparative genomics of the fungal order Sordariales.</title>
        <authorList>
            <person name="Hensen N."/>
            <person name="Bonometti L."/>
            <person name="Westerberg I."/>
            <person name="Brannstrom I.O."/>
            <person name="Guillou S."/>
            <person name="Cros-Aarteil S."/>
            <person name="Calhoun S."/>
            <person name="Haridas S."/>
            <person name="Kuo A."/>
            <person name="Mondo S."/>
            <person name="Pangilinan J."/>
            <person name="Riley R."/>
            <person name="LaButti K."/>
            <person name="Andreopoulos B."/>
            <person name="Lipzen A."/>
            <person name="Chen C."/>
            <person name="Yan M."/>
            <person name="Daum C."/>
            <person name="Ng V."/>
            <person name="Clum A."/>
            <person name="Steindorff A."/>
            <person name="Ohm R.A."/>
            <person name="Martin F."/>
            <person name="Silar P."/>
            <person name="Natvig D.O."/>
            <person name="Lalanne C."/>
            <person name="Gautier V."/>
            <person name="Ament-Velasquez S.L."/>
            <person name="Kruys A."/>
            <person name="Hutchinson M.I."/>
            <person name="Powell A.J."/>
            <person name="Barry K."/>
            <person name="Miller A.N."/>
            <person name="Grigoriev I.V."/>
            <person name="Debuchy R."/>
            <person name="Gladieux P."/>
            <person name="Hiltunen Thoren M."/>
            <person name="Johannesson H."/>
        </authorList>
    </citation>
    <scope>NUCLEOTIDE SEQUENCE</scope>
    <source>
        <strain evidence="2">CBS 990.96</strain>
    </source>
</reference>
<keyword evidence="1" id="KW-1133">Transmembrane helix</keyword>